<sequence length="212" mass="23434">MALALFISLRRWPSSWRTRVRLPSDIPATRYRLHDPYHLADPAAHPRPVVSRAHVDLSACRVTRPFFDCASLVPLSVIFVAPLLPPRRKMLLASWPPYGSMPGSRARPQVRYSCKRRRSATFTMLVDGHRDRSFLASTHLACAGDRSSGTSWLHLGVCEIGQPQVTKPSGRFRSVSVPIHRGIRRLVAGLSSSARVLGSAQIPADAVEAAEL</sequence>
<protein>
    <submittedName>
        <fullName evidence="1">Uncharacterized protein</fullName>
    </submittedName>
</protein>
<comment type="caution">
    <text evidence="1">The sequence shown here is derived from an EMBL/GenBank/DDBJ whole genome shotgun (WGS) entry which is preliminary data.</text>
</comment>
<dbReference type="AlphaFoldDB" id="A0AAW0CBB3"/>
<organism evidence="1 2">
    <name type="scientific">Favolaschia claudopus</name>
    <dbReference type="NCBI Taxonomy" id="2862362"/>
    <lineage>
        <taxon>Eukaryota</taxon>
        <taxon>Fungi</taxon>
        <taxon>Dikarya</taxon>
        <taxon>Basidiomycota</taxon>
        <taxon>Agaricomycotina</taxon>
        <taxon>Agaricomycetes</taxon>
        <taxon>Agaricomycetidae</taxon>
        <taxon>Agaricales</taxon>
        <taxon>Marasmiineae</taxon>
        <taxon>Mycenaceae</taxon>
        <taxon>Favolaschia</taxon>
    </lineage>
</organism>
<gene>
    <name evidence="1" type="ORF">R3P38DRAFT_617282</name>
</gene>
<accession>A0AAW0CBB3</accession>
<proteinExistence type="predicted"/>
<dbReference type="Proteomes" id="UP001362999">
    <property type="component" value="Unassembled WGS sequence"/>
</dbReference>
<name>A0AAW0CBB3_9AGAR</name>
<keyword evidence="2" id="KW-1185">Reference proteome</keyword>
<dbReference type="EMBL" id="JAWWNJ010000019">
    <property type="protein sequence ID" value="KAK7036166.1"/>
    <property type="molecule type" value="Genomic_DNA"/>
</dbReference>
<reference evidence="1 2" key="1">
    <citation type="journal article" date="2024" name="J Genomics">
        <title>Draft genome sequencing and assembly of Favolaschia claudopus CIRM-BRFM 2984 isolated from oak limbs.</title>
        <authorList>
            <person name="Navarro D."/>
            <person name="Drula E."/>
            <person name="Chaduli D."/>
            <person name="Cazenave R."/>
            <person name="Ahrendt S."/>
            <person name="Wang J."/>
            <person name="Lipzen A."/>
            <person name="Daum C."/>
            <person name="Barry K."/>
            <person name="Grigoriev I.V."/>
            <person name="Favel A."/>
            <person name="Rosso M.N."/>
            <person name="Martin F."/>
        </authorList>
    </citation>
    <scope>NUCLEOTIDE SEQUENCE [LARGE SCALE GENOMIC DNA]</scope>
    <source>
        <strain evidence="1 2">CIRM-BRFM 2984</strain>
    </source>
</reference>
<evidence type="ECO:0000313" key="2">
    <source>
        <dbReference type="Proteomes" id="UP001362999"/>
    </source>
</evidence>
<evidence type="ECO:0000313" key="1">
    <source>
        <dbReference type="EMBL" id="KAK7036166.1"/>
    </source>
</evidence>